<dbReference type="GO" id="GO:0006508">
    <property type="term" value="P:proteolysis"/>
    <property type="evidence" value="ECO:0007669"/>
    <property type="project" value="UniProtKB-KW"/>
</dbReference>
<feature type="active site" description="Charge relay system" evidence="5">
    <location>
        <position position="215"/>
    </location>
</feature>
<dbReference type="InterPro" id="IPR050131">
    <property type="entry name" value="Peptidase_S8_subtilisin-like"/>
</dbReference>
<dbReference type="InterPro" id="IPR022398">
    <property type="entry name" value="Peptidase_S8_His-AS"/>
</dbReference>
<dbReference type="PROSITE" id="PS00137">
    <property type="entry name" value="SUBTILASE_HIS"/>
    <property type="match status" value="1"/>
</dbReference>
<evidence type="ECO:0000256" key="4">
    <source>
        <dbReference type="ARBA" id="ARBA00022825"/>
    </source>
</evidence>
<name>A0ABU1PLY9_9PSEU</name>
<dbReference type="Pfam" id="PF00082">
    <property type="entry name" value="Peptidase_S8"/>
    <property type="match status" value="1"/>
</dbReference>
<dbReference type="InterPro" id="IPR036852">
    <property type="entry name" value="Peptidase_S8/S53_dom_sf"/>
</dbReference>
<accession>A0ABU1PLY9</accession>
<comment type="caution">
    <text evidence="10">The sequence shown here is derived from an EMBL/GenBank/DDBJ whole genome shotgun (WGS) entry which is preliminary data.</text>
</comment>
<sequence>MSRSRTRWGVALAVAGLVAGGTSATAAPAPAAALPTAPPHTTGARGGDLPRTVTLVTGDRVVVAGDRLVSVTPGPGREDLVFHRFHRDGRLHVVPRDAARPLAEDRLDLRLFDVTGLVEAGYDDARRDTVPLIVTGTSASGARVTRSLAALGAVAAEAPKSATALPALLADPGVTKVWLDGKREPTLDRSTAQIGAPTAWAAGYTGTGVKVAVVDSGVDQDHPDLVGRQVAERNFTGDPDATDLVGHGTHVASTVASTRAPHRGVAPDAQIIDAKVCSVAACQESWIVDGMTWAVEQGADVLNVSLGGTDSPGLDPLEQAVEALSASSGALFVIAAGNSGRPGTIGSPGSAESALTVGAVDRDDSIAPFSSRGPRVGDGAPKPDVTAPGVGIVAAEADSGGDHVAMSGTSMATPHVAGAAALLAQQHPDWTGARIKAALMATARHNAELTAFDQGAGRVDLAKAITTAITADPPSLSFGSQPWPHDDDTPVTREVSLRNPGAAPVTLALTADADGSAPAGLFTVTPATVTIPAGGAATATVTADARVAGADGAYSGALVASGDGAELRVPLGVDREVESYDVRFDFVDADGAPAADYLAFVIGLDSDTVSVLTGEPGGTTARLPKGEYLVINEVATGTRRALLPRPSLTVTGDTTVTADARAARPIRVGYPDAGATPRVADLLVVREHRGLLHGIGTAFPGGYGDGTSIAHLGPELPADELGVLTGEQASGTPVDGTPVGYRFAWLHRGKAPTGLVRSPAKRDLAEVRTALGPVAEGSDLLYGAFPVLPQGISGLIWDADVDTRSIDYATTGDGLRWVFSPYQVRDGAGVAAQYSEPLALRAGRVHRERFNHAVFGPTLPASDRPYLSRAGDVIDFSVPVFGDGEGHTGGAAPASARTTLHRNGVLVGEEPYPGGGTFAVPPGPARFRIDTEVERAPGVSEFTTAVRSSWTFRSDTVPGAESRTLPLTVVRFAPDLDDATGSAPRGRLLRVPLVVEQQAAARVDRLTVEVSFDDGKSWSKVPVAGRTALVRNPGAAGFASLRVSGADRAGNGFEHTLIRAYKIA</sequence>
<evidence type="ECO:0000256" key="6">
    <source>
        <dbReference type="RuleBase" id="RU003355"/>
    </source>
</evidence>
<dbReference type="Proteomes" id="UP001268819">
    <property type="component" value="Unassembled WGS sequence"/>
</dbReference>
<feature type="region of interest" description="Disordered" evidence="7">
    <location>
        <begin position="30"/>
        <end position="49"/>
    </location>
</feature>
<proteinExistence type="inferred from homology"/>
<keyword evidence="2 5" id="KW-0645">Protease</keyword>
<dbReference type="PANTHER" id="PTHR43806">
    <property type="entry name" value="PEPTIDASE S8"/>
    <property type="match status" value="1"/>
</dbReference>
<keyword evidence="8" id="KW-0732">Signal</keyword>
<dbReference type="RefSeq" id="WP_310302121.1">
    <property type="nucleotide sequence ID" value="NZ_BAAAXB010000001.1"/>
</dbReference>
<dbReference type="PROSITE" id="PS00136">
    <property type="entry name" value="SUBTILASE_ASP"/>
    <property type="match status" value="1"/>
</dbReference>
<dbReference type="SUPFAM" id="SSF52743">
    <property type="entry name" value="Subtilisin-like"/>
    <property type="match status" value="1"/>
</dbReference>
<feature type="active site" description="Charge relay system" evidence="5">
    <location>
        <position position="410"/>
    </location>
</feature>
<evidence type="ECO:0000256" key="5">
    <source>
        <dbReference type="PROSITE-ProRule" id="PRU01240"/>
    </source>
</evidence>
<dbReference type="EMBL" id="JAVDSG010000001">
    <property type="protein sequence ID" value="MDR6591670.1"/>
    <property type="molecule type" value="Genomic_DNA"/>
</dbReference>
<dbReference type="PRINTS" id="PR00723">
    <property type="entry name" value="SUBTILISIN"/>
</dbReference>
<dbReference type="InterPro" id="IPR023827">
    <property type="entry name" value="Peptidase_S8_Asp-AS"/>
</dbReference>
<dbReference type="Gene3D" id="3.40.50.200">
    <property type="entry name" value="Peptidase S8/S53 domain"/>
    <property type="match status" value="1"/>
</dbReference>
<feature type="domain" description="Peptidase S8/S53" evidence="9">
    <location>
        <begin position="206"/>
        <end position="457"/>
    </location>
</feature>
<evidence type="ECO:0000256" key="2">
    <source>
        <dbReference type="ARBA" id="ARBA00022670"/>
    </source>
</evidence>
<keyword evidence="11" id="KW-1185">Reference proteome</keyword>
<feature type="signal peptide" evidence="8">
    <location>
        <begin position="1"/>
        <end position="26"/>
    </location>
</feature>
<feature type="active site" description="Charge relay system" evidence="5">
    <location>
        <position position="247"/>
    </location>
</feature>
<feature type="compositionally biased region" description="Low complexity" evidence="7">
    <location>
        <begin position="30"/>
        <end position="43"/>
    </location>
</feature>
<organism evidence="10 11">
    <name type="scientific">Saccharothrix longispora</name>
    <dbReference type="NCBI Taxonomy" id="33920"/>
    <lineage>
        <taxon>Bacteria</taxon>
        <taxon>Bacillati</taxon>
        <taxon>Actinomycetota</taxon>
        <taxon>Actinomycetes</taxon>
        <taxon>Pseudonocardiales</taxon>
        <taxon>Pseudonocardiaceae</taxon>
        <taxon>Saccharothrix</taxon>
    </lineage>
</organism>
<dbReference type="InterPro" id="IPR023828">
    <property type="entry name" value="Peptidase_S8_Ser-AS"/>
</dbReference>
<dbReference type="Gene3D" id="2.60.40.10">
    <property type="entry name" value="Immunoglobulins"/>
    <property type="match status" value="1"/>
</dbReference>
<feature type="chain" id="PRO_5046078429" evidence="8">
    <location>
        <begin position="27"/>
        <end position="1064"/>
    </location>
</feature>
<dbReference type="PROSITE" id="PS00138">
    <property type="entry name" value="SUBTILASE_SER"/>
    <property type="match status" value="1"/>
</dbReference>
<evidence type="ECO:0000256" key="7">
    <source>
        <dbReference type="SAM" id="MobiDB-lite"/>
    </source>
</evidence>
<keyword evidence="4 5" id="KW-0720">Serine protease</keyword>
<reference evidence="10 11" key="1">
    <citation type="submission" date="2023-07" db="EMBL/GenBank/DDBJ databases">
        <title>Sequencing the genomes of 1000 actinobacteria strains.</title>
        <authorList>
            <person name="Klenk H.-P."/>
        </authorList>
    </citation>
    <scope>NUCLEOTIDE SEQUENCE [LARGE SCALE GENOMIC DNA]</scope>
    <source>
        <strain evidence="10 11">DSM 43749</strain>
    </source>
</reference>
<comment type="similarity">
    <text evidence="1 5 6">Belongs to the peptidase S8 family.</text>
</comment>
<protein>
    <submittedName>
        <fullName evidence="10">Subtilisin family serine protease</fullName>
    </submittedName>
</protein>
<dbReference type="InterPro" id="IPR015500">
    <property type="entry name" value="Peptidase_S8_subtilisin-rel"/>
</dbReference>
<evidence type="ECO:0000256" key="3">
    <source>
        <dbReference type="ARBA" id="ARBA00022801"/>
    </source>
</evidence>
<evidence type="ECO:0000256" key="1">
    <source>
        <dbReference type="ARBA" id="ARBA00011073"/>
    </source>
</evidence>
<dbReference type="InterPro" id="IPR000209">
    <property type="entry name" value="Peptidase_S8/S53_dom"/>
</dbReference>
<evidence type="ECO:0000256" key="8">
    <source>
        <dbReference type="SAM" id="SignalP"/>
    </source>
</evidence>
<evidence type="ECO:0000313" key="10">
    <source>
        <dbReference type="EMBL" id="MDR6591670.1"/>
    </source>
</evidence>
<keyword evidence="3 5" id="KW-0378">Hydrolase</keyword>
<evidence type="ECO:0000259" key="9">
    <source>
        <dbReference type="Pfam" id="PF00082"/>
    </source>
</evidence>
<dbReference type="GO" id="GO:0008233">
    <property type="term" value="F:peptidase activity"/>
    <property type="evidence" value="ECO:0007669"/>
    <property type="project" value="UniProtKB-KW"/>
</dbReference>
<evidence type="ECO:0000313" key="11">
    <source>
        <dbReference type="Proteomes" id="UP001268819"/>
    </source>
</evidence>
<dbReference type="PANTHER" id="PTHR43806:SF65">
    <property type="entry name" value="SERINE PROTEASE APRX"/>
    <property type="match status" value="1"/>
</dbReference>
<gene>
    <name evidence="10" type="ORF">J2S66_000054</name>
</gene>
<dbReference type="PROSITE" id="PS51892">
    <property type="entry name" value="SUBTILASE"/>
    <property type="match status" value="1"/>
</dbReference>
<dbReference type="InterPro" id="IPR013783">
    <property type="entry name" value="Ig-like_fold"/>
</dbReference>